<dbReference type="SUPFAM" id="SSF56300">
    <property type="entry name" value="Metallo-dependent phosphatases"/>
    <property type="match status" value="1"/>
</dbReference>
<evidence type="ECO:0000256" key="1">
    <source>
        <dbReference type="ARBA" id="ARBA00022723"/>
    </source>
</evidence>
<feature type="domain" description="Calcineurin-like phosphoesterase" evidence="5">
    <location>
        <begin position="5"/>
        <end position="197"/>
    </location>
</feature>
<sequence>MTLLVQLTDTHIVEPGHRLYNKADTAAHLADAVAQINAMSPQPDRVMITGDLVEHPGQETYDHFARLIEPLHAPVNLLPGNHDDPAILREQFDGTGCFPAEGPTYQYTIEDLPFRILALNSHYAGSELPAFGPRRLAWLEAALEESDRPTMIAIHHPPMITGVEFIDMVGVDWYADIARVIAANSQVRLVICGHGHTDLVGTIAHAPVYMAGSIAHQLVAARGNDHAPGFDNRPVAPVLHHWLGERFVSGSHPWPAWVDDHRIDTESGLAWTELKDRMRGSMR</sequence>
<dbReference type="PANTHER" id="PTHR42988:SF2">
    <property type="entry name" value="CYCLIC NUCLEOTIDE PHOSPHODIESTERASE CBUA0032-RELATED"/>
    <property type="match status" value="1"/>
</dbReference>
<protein>
    <submittedName>
        <fullName evidence="6">Metallophosphoesterase</fullName>
    </submittedName>
</protein>
<dbReference type="Gene3D" id="3.30.750.180">
    <property type="entry name" value="GpdQ, beta-strand dimerisation domain"/>
    <property type="match status" value="1"/>
</dbReference>
<evidence type="ECO:0000259" key="5">
    <source>
        <dbReference type="Pfam" id="PF00149"/>
    </source>
</evidence>
<dbReference type="Proteomes" id="UP001359886">
    <property type="component" value="Unassembled WGS sequence"/>
</dbReference>
<evidence type="ECO:0000313" key="7">
    <source>
        <dbReference type="Proteomes" id="UP001359886"/>
    </source>
</evidence>
<keyword evidence="1" id="KW-0479">Metal-binding</keyword>
<organism evidence="6 7">
    <name type="scientific">Elongatibacter sediminis</name>
    <dbReference type="NCBI Taxonomy" id="3119006"/>
    <lineage>
        <taxon>Bacteria</taxon>
        <taxon>Pseudomonadati</taxon>
        <taxon>Pseudomonadota</taxon>
        <taxon>Gammaproteobacteria</taxon>
        <taxon>Chromatiales</taxon>
        <taxon>Wenzhouxiangellaceae</taxon>
        <taxon>Elongatibacter</taxon>
    </lineage>
</organism>
<dbReference type="InterPro" id="IPR029052">
    <property type="entry name" value="Metallo-depent_PP-like"/>
</dbReference>
<comment type="caution">
    <text evidence="6">The sequence shown here is derived from an EMBL/GenBank/DDBJ whole genome shotgun (WGS) entry which is preliminary data.</text>
</comment>
<reference evidence="6 7" key="1">
    <citation type="submission" date="2024-02" db="EMBL/GenBank/DDBJ databases">
        <title>A novel Wenzhouxiangellaceae bacterium, isolated from coastal sediments.</title>
        <authorList>
            <person name="Du Z.-J."/>
            <person name="Ye Y.-Q."/>
            <person name="Zhang X.-Y."/>
        </authorList>
    </citation>
    <scope>NUCLEOTIDE SEQUENCE [LARGE SCALE GENOMIC DNA]</scope>
    <source>
        <strain evidence="6 7">CH-27</strain>
    </source>
</reference>
<evidence type="ECO:0000256" key="4">
    <source>
        <dbReference type="ARBA" id="ARBA00025742"/>
    </source>
</evidence>
<comment type="similarity">
    <text evidence="4">Belongs to the cyclic nucleotide phosphodiesterase class-III family.</text>
</comment>
<dbReference type="Pfam" id="PF00149">
    <property type="entry name" value="Metallophos"/>
    <property type="match status" value="1"/>
</dbReference>
<dbReference type="PANTHER" id="PTHR42988">
    <property type="entry name" value="PHOSPHOHYDROLASE"/>
    <property type="match status" value="1"/>
</dbReference>
<name>A0AAW9R783_9GAMM</name>
<dbReference type="GO" id="GO:0016787">
    <property type="term" value="F:hydrolase activity"/>
    <property type="evidence" value="ECO:0007669"/>
    <property type="project" value="UniProtKB-KW"/>
</dbReference>
<dbReference type="Gene3D" id="3.60.21.40">
    <property type="entry name" value="GpdQ, catalytic alpha/beta sandwich domain"/>
    <property type="match status" value="1"/>
</dbReference>
<evidence type="ECO:0000256" key="2">
    <source>
        <dbReference type="ARBA" id="ARBA00022801"/>
    </source>
</evidence>
<keyword evidence="7" id="KW-1185">Reference proteome</keyword>
<accession>A0AAW9R783</accession>
<keyword evidence="2" id="KW-0378">Hydrolase</keyword>
<keyword evidence="3" id="KW-0408">Iron</keyword>
<evidence type="ECO:0000256" key="3">
    <source>
        <dbReference type="ARBA" id="ARBA00023004"/>
    </source>
</evidence>
<dbReference type="RefSeq" id="WP_354694230.1">
    <property type="nucleotide sequence ID" value="NZ_JAZHOG010000002.1"/>
</dbReference>
<proteinExistence type="inferred from homology"/>
<dbReference type="InterPro" id="IPR042283">
    <property type="entry name" value="GpdQ_catalytic"/>
</dbReference>
<dbReference type="AlphaFoldDB" id="A0AAW9R783"/>
<dbReference type="InterPro" id="IPR050884">
    <property type="entry name" value="CNP_phosphodiesterase-III"/>
</dbReference>
<dbReference type="EMBL" id="JAZHOG010000002">
    <property type="protein sequence ID" value="MEJ8566912.1"/>
    <property type="molecule type" value="Genomic_DNA"/>
</dbReference>
<dbReference type="InterPro" id="IPR004843">
    <property type="entry name" value="Calcineurin-like_PHP"/>
</dbReference>
<dbReference type="InterPro" id="IPR042281">
    <property type="entry name" value="GpdQ_beta-strand"/>
</dbReference>
<gene>
    <name evidence="6" type="ORF">V3330_04690</name>
</gene>
<evidence type="ECO:0000313" key="6">
    <source>
        <dbReference type="EMBL" id="MEJ8566912.1"/>
    </source>
</evidence>
<dbReference type="GO" id="GO:0046872">
    <property type="term" value="F:metal ion binding"/>
    <property type="evidence" value="ECO:0007669"/>
    <property type="project" value="UniProtKB-KW"/>
</dbReference>